<evidence type="ECO:0000313" key="2">
    <source>
        <dbReference type="Proteomes" id="UP001338582"/>
    </source>
</evidence>
<keyword evidence="2" id="KW-1185">Reference proteome</keyword>
<accession>A0AAX4H6Q8</accession>
<dbReference type="Proteomes" id="UP001338582">
    <property type="component" value="Chromosome 1"/>
</dbReference>
<name>A0AAX4H6Q8_9ASCO</name>
<dbReference type="EMBL" id="CP138894">
    <property type="protein sequence ID" value="WPK23667.1"/>
    <property type="molecule type" value="Genomic_DNA"/>
</dbReference>
<reference evidence="1 2" key="1">
    <citation type="submission" date="2023-10" db="EMBL/GenBank/DDBJ databases">
        <title>Draft Genome Sequence of Candida saopaulonensis from a very Premature Infant with Sepsis.</title>
        <authorList>
            <person name="Ning Y."/>
            <person name="Dai R."/>
            <person name="Xiao M."/>
            <person name="Xu Y."/>
            <person name="Yan Q."/>
            <person name="Zhang L."/>
        </authorList>
    </citation>
    <scope>NUCLEOTIDE SEQUENCE [LARGE SCALE GENOMIC DNA]</scope>
    <source>
        <strain evidence="1 2">19XY460</strain>
    </source>
</reference>
<organism evidence="1 2">
    <name type="scientific">Australozyma saopauloensis</name>
    <dbReference type="NCBI Taxonomy" id="291208"/>
    <lineage>
        <taxon>Eukaryota</taxon>
        <taxon>Fungi</taxon>
        <taxon>Dikarya</taxon>
        <taxon>Ascomycota</taxon>
        <taxon>Saccharomycotina</taxon>
        <taxon>Pichiomycetes</taxon>
        <taxon>Metschnikowiaceae</taxon>
        <taxon>Australozyma</taxon>
    </lineage>
</organism>
<evidence type="ECO:0000313" key="1">
    <source>
        <dbReference type="EMBL" id="WPK23667.1"/>
    </source>
</evidence>
<dbReference type="RefSeq" id="XP_062876053.1">
    <property type="nucleotide sequence ID" value="XM_063019983.1"/>
</dbReference>
<dbReference type="AlphaFoldDB" id="A0AAX4H6Q8"/>
<sequence length="222" mass="25115">MAASLSEFYSNRKMEDITNRHKKHKLDNKKTCYPMQERLPSPLSPCCSESPPLKHRNKSVLFVLNKNQLYEASPLLTPKDEDDDDDVDYDLACAAAVDEHDSLHPMDDNKRLDANPDYAALTSTLSLLNRTKEDISGEIVALSQLRTKAETASKLDLVAFFMELIGDRKQLPAQHKVIKAPTIQWSQYHPEMASVSFADGDATNECNEKRLFRTLSMFEPSP</sequence>
<gene>
    <name evidence="1" type="ORF">PUMCH_000909</name>
</gene>
<dbReference type="KEGG" id="asau:88171977"/>
<protein>
    <submittedName>
        <fullName evidence="1">Uncharacterized protein</fullName>
    </submittedName>
</protein>
<proteinExistence type="predicted"/>
<dbReference type="GeneID" id="88171977"/>